<comment type="caution">
    <text evidence="1">The sequence shown here is derived from an EMBL/GenBank/DDBJ whole genome shotgun (WGS) entry which is preliminary data.</text>
</comment>
<evidence type="ECO:0000313" key="2">
    <source>
        <dbReference type="Proteomes" id="UP000705823"/>
    </source>
</evidence>
<dbReference type="Proteomes" id="UP000705823">
    <property type="component" value="Unassembled WGS sequence"/>
</dbReference>
<name>A0A8J8PE60_9EURY</name>
<proteinExistence type="predicted"/>
<sequence length="142" mass="16268">MVKSTVRFSETVMDRVEELVEGEEFSSKSEFQRFAVEYVLSEIDDYEPEMLDFDEVRDEVFPDHALGRDAEPGEDGDGEFYQVAARVRQFALRGEIDTARELIDTKYPATDPRAMVLDDVIETYRTSDHTAAPRGRPAPEPR</sequence>
<gene>
    <name evidence="1" type="ORF">EGH24_05850</name>
</gene>
<accession>A0A8J8PE60</accession>
<dbReference type="AlphaFoldDB" id="A0A8J8PE60"/>
<organism evidence="1 2">
    <name type="scientific">Halonotius terrestris</name>
    <dbReference type="NCBI Taxonomy" id="2487750"/>
    <lineage>
        <taxon>Archaea</taxon>
        <taxon>Methanobacteriati</taxon>
        <taxon>Methanobacteriota</taxon>
        <taxon>Stenosarchaea group</taxon>
        <taxon>Halobacteria</taxon>
        <taxon>Halobacteriales</taxon>
        <taxon>Haloferacaceae</taxon>
        <taxon>Halonotius</taxon>
    </lineage>
</organism>
<protein>
    <submittedName>
        <fullName evidence="1">Transcriptional regulator</fullName>
    </submittedName>
</protein>
<dbReference type="EMBL" id="RKLU01000002">
    <property type="protein sequence ID" value="TQQ82959.1"/>
    <property type="molecule type" value="Genomic_DNA"/>
</dbReference>
<reference evidence="1" key="1">
    <citation type="submission" date="2019-02" db="EMBL/GenBank/DDBJ databases">
        <title>Halonotius sp. a new haloarchaeum isolated from saline soil.</title>
        <authorList>
            <person name="Duran-Viseras A."/>
            <person name="Sanchez-Porro C."/>
            <person name="Ventosa A."/>
        </authorList>
    </citation>
    <scope>NUCLEOTIDE SEQUENCE</scope>
    <source>
        <strain evidence="1">F15B</strain>
    </source>
</reference>
<dbReference type="RefSeq" id="WP_142979223.1">
    <property type="nucleotide sequence ID" value="NZ_RKLU01000002.1"/>
</dbReference>
<dbReference type="OrthoDB" id="200459at2157"/>
<keyword evidence="2" id="KW-1185">Reference proteome</keyword>
<evidence type="ECO:0000313" key="1">
    <source>
        <dbReference type="EMBL" id="TQQ82959.1"/>
    </source>
</evidence>